<dbReference type="InterPro" id="IPR004883">
    <property type="entry name" value="LOB"/>
</dbReference>
<dbReference type="Proteomes" id="UP000019116">
    <property type="component" value="Chromosome 5D"/>
</dbReference>
<dbReference type="GO" id="GO:0006355">
    <property type="term" value="P:regulation of DNA-templated transcription"/>
    <property type="evidence" value="ECO:0000318"/>
    <property type="project" value="GO_Central"/>
</dbReference>
<dbReference type="Gramene" id="TraesPARA_EIv1.0_1810870.1">
    <property type="protein sequence ID" value="TraesPARA_EIv1.0_1810870.1.CDS1"/>
    <property type="gene ID" value="TraesPARA_EIv1.0_1810870"/>
</dbReference>
<dbReference type="GO" id="GO:0005634">
    <property type="term" value="C:nucleus"/>
    <property type="evidence" value="ECO:0000318"/>
    <property type="project" value="GO_Central"/>
</dbReference>
<name>A0A3B6MR02_WHEAT</name>
<protein>
    <recommendedName>
        <fullName evidence="3">LOB domain-containing protein</fullName>
    </recommendedName>
</protein>
<evidence type="ECO:0000313" key="4">
    <source>
        <dbReference type="EnsemblPlants" id="TraesCS5D02G199000.1.cds1"/>
    </source>
</evidence>
<proteinExistence type="inferred from homology"/>
<evidence type="ECO:0000313" key="5">
    <source>
        <dbReference type="Proteomes" id="UP000019116"/>
    </source>
</evidence>
<feature type="region of interest" description="Disordered" evidence="2">
    <location>
        <begin position="1"/>
        <end position="31"/>
    </location>
</feature>
<dbReference type="Gramene" id="TraesJAG5D03G03112210.1">
    <property type="protein sequence ID" value="TraesJAG5D03G03112210.1.CDS1"/>
    <property type="gene ID" value="TraesJAG5D03G03112210"/>
</dbReference>
<dbReference type="OMA" id="LPATMEH"/>
<accession>A0A3B6MR02</accession>
<dbReference type="Gramene" id="TraesMAC5D03G03112970.1">
    <property type="protein sequence ID" value="TraesMAC5D03G03112970.1.CDS1"/>
    <property type="gene ID" value="TraesMAC5D03G03112970"/>
</dbReference>
<sequence length="384" mass="40698">MPTTTDGADAPDLAGRAMTRSSSSSSPPPAACHLQITTAATTAATANTSANPSSPVAQSSSSSSRVAGAAAGSGQNQACAACKYQRRKCNPDCPLAPYFPADQQRRFLNAHRLFGVGHIQATLRETPPDLHTDAMRALIFQAEARAYDPVGGCCRIILDYERQLGLAQAELAALLRHLDLCRHQAAAAAIAQDALVNDPGMLLLAPGPNPADVQDGVAALDPLYAGHEISNGQANHHDHDHYLVGAADQLQLQPQKHQPYDYFYYDGPAAVDETSSHAWSNAGNVQQQYGNGVKAESPVALDDQIETQFVDAFDVKPEIAAASSSVAVMEHDDGGSGASFDHRHLEQKVVATVVKNERLDHQAAAHMAAESSSRCQLELGFTSF</sequence>
<dbReference type="Pfam" id="PF03195">
    <property type="entry name" value="LOB"/>
    <property type="match status" value="1"/>
</dbReference>
<feature type="domain" description="LOB" evidence="3">
    <location>
        <begin position="77"/>
        <end position="178"/>
    </location>
</feature>
<dbReference type="PROSITE" id="PS50891">
    <property type="entry name" value="LOB"/>
    <property type="match status" value="1"/>
</dbReference>
<dbReference type="AlphaFoldDB" id="A0A3B6MR02"/>
<dbReference type="Gramene" id="TraesRN5D0100490900.1">
    <property type="protein sequence ID" value="TraesRN5D0100490900.1"/>
    <property type="gene ID" value="TraesRN5D0100490900"/>
</dbReference>
<evidence type="ECO:0000259" key="3">
    <source>
        <dbReference type="PROSITE" id="PS50891"/>
    </source>
</evidence>
<dbReference type="EnsemblPlants" id="TraesCS5D02G199000.1">
    <property type="protein sequence ID" value="TraesCS5D02G199000.1.cds1"/>
    <property type="gene ID" value="TraesCS5D02G199000"/>
</dbReference>
<reference evidence="4" key="2">
    <citation type="submission" date="2018-10" db="UniProtKB">
        <authorList>
            <consortium name="EnsemblPlants"/>
        </authorList>
    </citation>
    <scope>IDENTIFICATION</scope>
</reference>
<evidence type="ECO:0000256" key="2">
    <source>
        <dbReference type="SAM" id="MobiDB-lite"/>
    </source>
</evidence>
<organism evidence="4">
    <name type="scientific">Triticum aestivum</name>
    <name type="common">Wheat</name>
    <dbReference type="NCBI Taxonomy" id="4565"/>
    <lineage>
        <taxon>Eukaryota</taxon>
        <taxon>Viridiplantae</taxon>
        <taxon>Streptophyta</taxon>
        <taxon>Embryophyta</taxon>
        <taxon>Tracheophyta</taxon>
        <taxon>Spermatophyta</taxon>
        <taxon>Magnoliopsida</taxon>
        <taxon>Liliopsida</taxon>
        <taxon>Poales</taxon>
        <taxon>Poaceae</taxon>
        <taxon>BOP clade</taxon>
        <taxon>Pooideae</taxon>
        <taxon>Triticodae</taxon>
        <taxon>Triticeae</taxon>
        <taxon>Triticinae</taxon>
        <taxon>Triticum</taxon>
    </lineage>
</organism>
<dbReference type="PANTHER" id="PTHR31301">
    <property type="entry name" value="LOB DOMAIN-CONTAINING PROTEIN 4-RELATED"/>
    <property type="match status" value="1"/>
</dbReference>
<evidence type="ECO:0000256" key="1">
    <source>
        <dbReference type="ARBA" id="ARBA00005474"/>
    </source>
</evidence>
<dbReference type="SMR" id="A0A3B6MR02"/>
<dbReference type="Gramene" id="TraesJUL5D03G03139350.1">
    <property type="protein sequence ID" value="TraesJUL5D03G03139350.1.CDS1"/>
    <property type="gene ID" value="TraesJUL5D03G03139350"/>
</dbReference>
<dbReference type="GO" id="GO:0001216">
    <property type="term" value="F:DNA-binding transcription activator activity"/>
    <property type="evidence" value="ECO:0000318"/>
    <property type="project" value="GO_Central"/>
</dbReference>
<dbReference type="PANTHER" id="PTHR31301:SF166">
    <property type="entry name" value="LOB DOMAIN-CONTAINING PROTEIN"/>
    <property type="match status" value="1"/>
</dbReference>
<dbReference type="Gramene" id="TraesLAC5D03G03070080.1">
    <property type="protein sequence ID" value="TraesLAC5D03G03070080.1.CDS1"/>
    <property type="gene ID" value="TraesLAC5D03G03070080"/>
</dbReference>
<dbReference type="Gramene" id="TraesCS5D02G199000.1">
    <property type="protein sequence ID" value="TraesCS5D02G199000.1.cds1"/>
    <property type="gene ID" value="TraesCS5D02G199000"/>
</dbReference>
<dbReference type="Gramene" id="TraesNOR5D03G03143870.1">
    <property type="protein sequence ID" value="TraesNOR5D03G03143870.1.CDS1"/>
    <property type="gene ID" value="TraesNOR5D03G03143870"/>
</dbReference>
<keyword evidence="5" id="KW-1185">Reference proteome</keyword>
<dbReference type="Gramene" id="TraesCS5D03G0470300.1">
    <property type="protein sequence ID" value="TraesCS5D03G0470300.1.CDS1"/>
    <property type="gene ID" value="TraesCS5D03G0470300"/>
</dbReference>
<dbReference type="OrthoDB" id="1893065at2759"/>
<reference evidence="4" key="1">
    <citation type="submission" date="2018-08" db="EMBL/GenBank/DDBJ databases">
        <authorList>
            <person name="Rossello M."/>
        </authorList>
    </citation>
    <scope>NUCLEOTIDE SEQUENCE [LARGE SCALE GENOMIC DNA]</scope>
    <source>
        <strain evidence="4">cv. Chinese Spring</strain>
    </source>
</reference>
<comment type="similarity">
    <text evidence="1">Belongs to the LOB domain-containing protein family.</text>
</comment>
<feature type="region of interest" description="Disordered" evidence="2">
    <location>
        <begin position="43"/>
        <end position="69"/>
    </location>
</feature>
<dbReference type="Gramene" id="TraesKAR5D01G0218270.1">
    <property type="protein sequence ID" value="cds.TraesKAR5D01G0218270.1"/>
    <property type="gene ID" value="TraesKAR5D01G0218270"/>
</dbReference>